<feature type="non-terminal residue" evidence="1">
    <location>
        <position position="1"/>
    </location>
</feature>
<proteinExistence type="predicted"/>
<dbReference type="Proteomes" id="UP001140234">
    <property type="component" value="Unassembled WGS sequence"/>
</dbReference>
<gene>
    <name evidence="1" type="ORF">IWQ57_000514</name>
</gene>
<keyword evidence="2" id="KW-1185">Reference proteome</keyword>
<name>A0ACC1K7A7_9FUNG</name>
<evidence type="ECO:0000313" key="2">
    <source>
        <dbReference type="Proteomes" id="UP001140234"/>
    </source>
</evidence>
<reference evidence="1" key="1">
    <citation type="submission" date="2022-07" db="EMBL/GenBank/DDBJ databases">
        <title>Phylogenomic reconstructions and comparative analyses of Kickxellomycotina fungi.</title>
        <authorList>
            <person name="Reynolds N.K."/>
            <person name="Stajich J.E."/>
            <person name="Barry K."/>
            <person name="Grigoriev I.V."/>
            <person name="Crous P."/>
            <person name="Smith M.E."/>
        </authorList>
    </citation>
    <scope>NUCLEOTIDE SEQUENCE</scope>
    <source>
        <strain evidence="1">CBS 109366</strain>
    </source>
</reference>
<accession>A0ACC1K7A7</accession>
<organism evidence="1 2">
    <name type="scientific">Coemansia nantahalensis</name>
    <dbReference type="NCBI Taxonomy" id="2789366"/>
    <lineage>
        <taxon>Eukaryota</taxon>
        <taxon>Fungi</taxon>
        <taxon>Fungi incertae sedis</taxon>
        <taxon>Zoopagomycota</taxon>
        <taxon>Kickxellomycotina</taxon>
        <taxon>Kickxellomycetes</taxon>
        <taxon>Kickxellales</taxon>
        <taxon>Kickxellaceae</taxon>
        <taxon>Coemansia</taxon>
    </lineage>
</organism>
<protein>
    <submittedName>
        <fullName evidence="1">Uncharacterized protein</fullName>
    </submittedName>
</protein>
<evidence type="ECO:0000313" key="1">
    <source>
        <dbReference type="EMBL" id="KAJ2775182.1"/>
    </source>
</evidence>
<dbReference type="EMBL" id="JANBUJ010000033">
    <property type="protein sequence ID" value="KAJ2775182.1"/>
    <property type="molecule type" value="Genomic_DNA"/>
</dbReference>
<comment type="caution">
    <text evidence="1">The sequence shown here is derived from an EMBL/GenBank/DDBJ whole genome shotgun (WGS) entry which is preliminary data.</text>
</comment>
<sequence length="750" mass="79737">HSRCASRLARNNTVSVSHTCTPVTPSSHSFAWGDTAPAALNAAIKANSRLEPMPLASALHVIGAASAAGSARRGSWAEPAGGSHEEPASRDHTRELRMNLGGGRNAVYVAPCEQHLECPLDKKGKYVVHTNRPKIMTDMSKVEFGICIDDWRRLVFKTVNDPALAKRELSFYRKIAPSRSPHLIHLLDEFTDNQGRHVMVFPRMNSACILGHDLAVVAHIAHQLFAALRDLHCLGIAHMDITPTNLMTDPNDASHIEVIDFGLACDVAETTDGRLPSRGTCGFVAPEVLAGSARDLRADTYSAGVVLGMMLQQFLPTINLRLLGGPLVRSDTTDDIVGQLDELLEAYQYRPALADFVECATTFVGPSTGLVAEDCSSSGTFVAEGLQVPTPARSVHFGPRHGYSSDNTGDDGDNDDSAAALAAVYSGGPSLYRSYGDASDSDSDEASSAGHLRFSGYNAVYGRTRGRHARQTTGNSSADEGHSFRSQPRYTSPPNTPVHRREEHGMRQTFSLSGRLARTAETHSNARYVAAALAGRTPLAVRSGAAASAGGCVGKPGRVPLALLHAADLLRWALQADPQWRPTAAQALDHPFLRAVAGRTRPAPMPRPEATAADADGQSSRRVSPVSPHDGEPCLLCGSGRAAESGGGAAHMCAHGGSSVVMSECNSRASSPSPPESPRPTPAAPPALRDSGMFKESALCDVRLWVNEMHARVAHVAHGDRSGGEASSFDHGRDSTGSMFADADITSYYH</sequence>